<comment type="catalytic activity">
    <reaction evidence="3">
        <text>2 GTP = 3',3'-c-di-GMP + 2 diphosphate</text>
        <dbReference type="Rhea" id="RHEA:24898"/>
        <dbReference type="ChEBI" id="CHEBI:33019"/>
        <dbReference type="ChEBI" id="CHEBI:37565"/>
        <dbReference type="ChEBI" id="CHEBI:58805"/>
        <dbReference type="EC" id="2.7.7.65"/>
    </reaction>
</comment>
<protein>
    <recommendedName>
        <fullName evidence="2">diguanylate cyclase</fullName>
        <ecNumber evidence="2">2.7.7.65</ecNumber>
    </recommendedName>
</protein>
<dbReference type="OrthoDB" id="9803824at2"/>
<dbReference type="PANTHER" id="PTHR45138:SF9">
    <property type="entry name" value="DIGUANYLATE CYCLASE DGCM-RELATED"/>
    <property type="match status" value="1"/>
</dbReference>
<dbReference type="InterPro" id="IPR000160">
    <property type="entry name" value="GGDEF_dom"/>
</dbReference>
<feature type="region of interest" description="Disordered" evidence="4">
    <location>
        <begin position="21"/>
        <end position="69"/>
    </location>
</feature>
<dbReference type="PANTHER" id="PTHR45138">
    <property type="entry name" value="REGULATORY COMPONENTS OF SENSORY TRANSDUCTION SYSTEM"/>
    <property type="match status" value="1"/>
</dbReference>
<dbReference type="GO" id="GO:0052621">
    <property type="term" value="F:diguanylate cyclase activity"/>
    <property type="evidence" value="ECO:0007669"/>
    <property type="project" value="UniProtKB-EC"/>
</dbReference>
<name>A0A160MZX7_9GAMM</name>
<dbReference type="AlphaFoldDB" id="A0A160MZX7"/>
<dbReference type="EMBL" id="CP014841">
    <property type="protein sequence ID" value="AND68890.1"/>
    <property type="molecule type" value="Genomic_DNA"/>
</dbReference>
<dbReference type="PROSITE" id="PS51257">
    <property type="entry name" value="PROKAR_LIPOPROTEIN"/>
    <property type="match status" value="1"/>
</dbReference>
<dbReference type="Pfam" id="PF00990">
    <property type="entry name" value="GGDEF"/>
    <property type="match status" value="1"/>
</dbReference>
<accession>A0A160MZX7</accession>
<dbReference type="CDD" id="cd01949">
    <property type="entry name" value="GGDEF"/>
    <property type="match status" value="1"/>
</dbReference>
<dbReference type="InterPro" id="IPR043128">
    <property type="entry name" value="Rev_trsase/Diguanyl_cyclase"/>
</dbReference>
<dbReference type="KEGG" id="dtx:ATSB10_14360"/>
<dbReference type="Proteomes" id="UP000077255">
    <property type="component" value="Chromosome"/>
</dbReference>
<proteinExistence type="predicted"/>
<feature type="region of interest" description="Disordered" evidence="4">
    <location>
        <begin position="82"/>
        <end position="126"/>
    </location>
</feature>
<dbReference type="NCBIfam" id="TIGR00254">
    <property type="entry name" value="GGDEF"/>
    <property type="match status" value="1"/>
</dbReference>
<dbReference type="SMART" id="SM00267">
    <property type="entry name" value="GGDEF"/>
    <property type="match status" value="1"/>
</dbReference>
<evidence type="ECO:0000256" key="1">
    <source>
        <dbReference type="ARBA" id="ARBA00001946"/>
    </source>
</evidence>
<evidence type="ECO:0000256" key="2">
    <source>
        <dbReference type="ARBA" id="ARBA00012528"/>
    </source>
</evidence>
<comment type="cofactor">
    <cofactor evidence="1">
        <name>Mg(2+)</name>
        <dbReference type="ChEBI" id="CHEBI:18420"/>
    </cofactor>
</comment>
<dbReference type="FunFam" id="3.30.70.270:FF:000001">
    <property type="entry name" value="Diguanylate cyclase domain protein"/>
    <property type="match status" value="1"/>
</dbReference>
<evidence type="ECO:0000256" key="4">
    <source>
        <dbReference type="SAM" id="MobiDB-lite"/>
    </source>
</evidence>
<dbReference type="SUPFAM" id="SSF101447">
    <property type="entry name" value="Formin homology 2 domain (FH2 domain)"/>
    <property type="match status" value="1"/>
</dbReference>
<sequence>MHRLAGLLVAAVLACAGMMPAHGQQGDPARFPPPRGMRPPPPPPPPGMPPPRRFPPPPPPEAMRQPATLPATVPIVTAPAPARVASDSGHTAGLQPETPATASRVAPAPAASIPTPAASAPPPVSVADALPAGARAAPGSPPESHKAPTWPWLVLLAVLAAAWWTAWRHSQRLKAETERLARQQRVLKSAHSHLQRKSEKLQHLSMHDPLTGTLNRQAFGAELRDRIDHLSKYGQPLSLIVFDLDHFKQINDRHGHLVGDAALALVVGVVREHLVSDDLFGRFGGDEFMIASPGQDAARTLSLAETLRLAVAARAPHAEPPVPGLTLSLGVAQADPDQGYQLDELFARADAALYAAKQRGRNHAVAADETMMAQLVPGTVRRHL</sequence>
<dbReference type="SUPFAM" id="SSF55073">
    <property type="entry name" value="Nucleotide cyclase"/>
    <property type="match status" value="1"/>
</dbReference>
<dbReference type="InterPro" id="IPR029787">
    <property type="entry name" value="Nucleotide_cyclase"/>
</dbReference>
<feature type="compositionally biased region" description="Low complexity" evidence="4">
    <location>
        <begin position="98"/>
        <end position="118"/>
    </location>
</feature>
<dbReference type="GO" id="GO:1902201">
    <property type="term" value="P:negative regulation of bacterial-type flagellum-dependent cell motility"/>
    <property type="evidence" value="ECO:0007669"/>
    <property type="project" value="TreeGrafter"/>
</dbReference>
<evidence type="ECO:0000313" key="8">
    <source>
        <dbReference type="Proteomes" id="UP000077255"/>
    </source>
</evidence>
<feature type="signal peptide" evidence="5">
    <location>
        <begin position="1"/>
        <end position="23"/>
    </location>
</feature>
<evidence type="ECO:0000313" key="7">
    <source>
        <dbReference type="EMBL" id="AND68890.1"/>
    </source>
</evidence>
<feature type="domain" description="GGDEF" evidence="6">
    <location>
        <begin position="235"/>
        <end position="369"/>
    </location>
</feature>
<dbReference type="InterPro" id="IPR050469">
    <property type="entry name" value="Diguanylate_Cyclase"/>
</dbReference>
<dbReference type="GO" id="GO:0005886">
    <property type="term" value="C:plasma membrane"/>
    <property type="evidence" value="ECO:0007669"/>
    <property type="project" value="TreeGrafter"/>
</dbReference>
<evidence type="ECO:0000256" key="3">
    <source>
        <dbReference type="ARBA" id="ARBA00034247"/>
    </source>
</evidence>
<feature type="compositionally biased region" description="Pro residues" evidence="4">
    <location>
        <begin position="30"/>
        <end position="61"/>
    </location>
</feature>
<organism evidence="7 8">
    <name type="scientific">Dyella thiooxydans</name>
    <dbReference type="NCBI Taxonomy" id="445710"/>
    <lineage>
        <taxon>Bacteria</taxon>
        <taxon>Pseudomonadati</taxon>
        <taxon>Pseudomonadota</taxon>
        <taxon>Gammaproteobacteria</taxon>
        <taxon>Lysobacterales</taxon>
        <taxon>Rhodanobacteraceae</taxon>
        <taxon>Dyella</taxon>
    </lineage>
</organism>
<reference evidence="7 8" key="1">
    <citation type="submission" date="2016-02" db="EMBL/GenBank/DDBJ databases">
        <title>Complete genome sequencing and analysis of ATSB10, Dyella thiooxydans isolated from rhizosphere soil of sunflower (Helianthus annuus L.).</title>
        <authorList>
            <person name="Lee Y."/>
            <person name="Hwangbo K."/>
            <person name="Chung H."/>
            <person name="Yoo J."/>
            <person name="Kim K.Y."/>
            <person name="Sa T.M."/>
            <person name="Um Y."/>
            <person name="Madhaiyan M."/>
        </authorList>
    </citation>
    <scope>NUCLEOTIDE SEQUENCE [LARGE SCALE GENOMIC DNA]</scope>
    <source>
        <strain evidence="7 8">ATSB10</strain>
    </source>
</reference>
<dbReference type="Gene3D" id="3.30.70.270">
    <property type="match status" value="1"/>
</dbReference>
<keyword evidence="5" id="KW-0732">Signal</keyword>
<evidence type="ECO:0000256" key="5">
    <source>
        <dbReference type="SAM" id="SignalP"/>
    </source>
</evidence>
<feature type="chain" id="PRO_5007818488" description="diguanylate cyclase" evidence="5">
    <location>
        <begin position="24"/>
        <end position="384"/>
    </location>
</feature>
<evidence type="ECO:0000259" key="6">
    <source>
        <dbReference type="PROSITE" id="PS50887"/>
    </source>
</evidence>
<dbReference type="PATRIC" id="fig|445710.3.peg.1431"/>
<dbReference type="GO" id="GO:0043709">
    <property type="term" value="P:cell adhesion involved in single-species biofilm formation"/>
    <property type="evidence" value="ECO:0007669"/>
    <property type="project" value="TreeGrafter"/>
</dbReference>
<dbReference type="PROSITE" id="PS50887">
    <property type="entry name" value="GGDEF"/>
    <property type="match status" value="1"/>
</dbReference>
<gene>
    <name evidence="7" type="ORF">ATSB10_14360</name>
</gene>
<dbReference type="STRING" id="445710.ATSB10_14360"/>
<dbReference type="EC" id="2.7.7.65" evidence="2"/>
<keyword evidence="8" id="KW-1185">Reference proteome</keyword>